<evidence type="ECO:0000256" key="7">
    <source>
        <dbReference type="SAM" id="Phobius"/>
    </source>
</evidence>
<keyword evidence="6 7" id="KW-0472">Membrane</keyword>
<organism evidence="8 9">
    <name type="scientific">Synchytrium microbalum</name>
    <dbReference type="NCBI Taxonomy" id="1806994"/>
    <lineage>
        <taxon>Eukaryota</taxon>
        <taxon>Fungi</taxon>
        <taxon>Fungi incertae sedis</taxon>
        <taxon>Chytridiomycota</taxon>
        <taxon>Chytridiomycota incertae sedis</taxon>
        <taxon>Chytridiomycetes</taxon>
        <taxon>Synchytriales</taxon>
        <taxon>Synchytriaceae</taxon>
        <taxon>Synchytrium</taxon>
    </lineage>
</organism>
<evidence type="ECO:0000256" key="2">
    <source>
        <dbReference type="ARBA" id="ARBA00005262"/>
    </source>
</evidence>
<proteinExistence type="inferred from homology"/>
<feature type="transmembrane region" description="Helical" evidence="7">
    <location>
        <begin position="340"/>
        <end position="363"/>
    </location>
</feature>
<keyword evidence="9" id="KW-1185">Reference proteome</keyword>
<name>A0A507BZT6_9FUNG</name>
<evidence type="ECO:0000256" key="4">
    <source>
        <dbReference type="ARBA" id="ARBA00022692"/>
    </source>
</evidence>
<dbReference type="InterPro" id="IPR014047">
    <property type="entry name" value="Chr_Tranpt_l_chain"/>
</dbReference>
<reference evidence="8 9" key="1">
    <citation type="journal article" date="2019" name="Sci. Rep.">
        <title>Comparative genomics of chytrid fungi reveal insights into the obligate biotrophic and pathogenic lifestyle of Synchytrium endobioticum.</title>
        <authorList>
            <person name="van de Vossenberg B.T.L.H."/>
            <person name="Warris S."/>
            <person name="Nguyen H.D.T."/>
            <person name="van Gent-Pelzer M.P.E."/>
            <person name="Joly D.L."/>
            <person name="van de Geest H.C."/>
            <person name="Bonants P.J.M."/>
            <person name="Smith D.S."/>
            <person name="Levesque C.A."/>
            <person name="van der Lee T.A.J."/>
        </authorList>
    </citation>
    <scope>NUCLEOTIDE SEQUENCE [LARGE SCALE GENOMIC DNA]</scope>
    <source>
        <strain evidence="8 9">JEL517</strain>
    </source>
</reference>
<dbReference type="EMBL" id="QEAO01000014">
    <property type="protein sequence ID" value="TPX34317.1"/>
    <property type="molecule type" value="Genomic_DNA"/>
</dbReference>
<accession>A0A507BZT6</accession>
<dbReference type="GO" id="GO:0015109">
    <property type="term" value="F:chromate transmembrane transporter activity"/>
    <property type="evidence" value="ECO:0007669"/>
    <property type="project" value="InterPro"/>
</dbReference>
<dbReference type="STRING" id="1806994.A0A507BZT6"/>
<dbReference type="OrthoDB" id="2160638at2759"/>
<dbReference type="RefSeq" id="XP_031025081.1">
    <property type="nucleotide sequence ID" value="XM_031168944.1"/>
</dbReference>
<dbReference type="PANTHER" id="PTHR43663:SF1">
    <property type="entry name" value="CHROMATE TRANSPORTER"/>
    <property type="match status" value="1"/>
</dbReference>
<evidence type="ECO:0000313" key="9">
    <source>
        <dbReference type="Proteomes" id="UP000319731"/>
    </source>
</evidence>
<keyword evidence="4 7" id="KW-0812">Transmembrane</keyword>
<feature type="transmembrane region" description="Helical" evidence="7">
    <location>
        <begin position="309"/>
        <end position="328"/>
    </location>
</feature>
<keyword evidence="3" id="KW-1003">Cell membrane</keyword>
<evidence type="ECO:0000256" key="5">
    <source>
        <dbReference type="ARBA" id="ARBA00022989"/>
    </source>
</evidence>
<protein>
    <recommendedName>
        <fullName evidence="10">Chromate transporter</fullName>
    </recommendedName>
</protein>
<evidence type="ECO:0000256" key="6">
    <source>
        <dbReference type="ARBA" id="ARBA00023136"/>
    </source>
</evidence>
<evidence type="ECO:0000256" key="3">
    <source>
        <dbReference type="ARBA" id="ARBA00022475"/>
    </source>
</evidence>
<dbReference type="GeneID" id="42004241"/>
<dbReference type="Proteomes" id="UP000319731">
    <property type="component" value="Unassembled WGS sequence"/>
</dbReference>
<feature type="transmembrane region" description="Helical" evidence="7">
    <location>
        <begin position="419"/>
        <end position="438"/>
    </location>
</feature>
<feature type="transmembrane region" description="Helical" evidence="7">
    <location>
        <begin position="265"/>
        <end position="288"/>
    </location>
</feature>
<feature type="transmembrane region" description="Helical" evidence="7">
    <location>
        <begin position="118"/>
        <end position="142"/>
    </location>
</feature>
<feature type="transmembrane region" description="Helical" evidence="7">
    <location>
        <begin position="189"/>
        <end position="213"/>
    </location>
</feature>
<evidence type="ECO:0008006" key="10">
    <source>
        <dbReference type="Google" id="ProtNLM"/>
    </source>
</evidence>
<sequence length="525" mass="56341">MSQDLSLPPPPPPISPAQSEVTVLNVATTKPDDQDDESKFEPPRLSLFRLFLLFLGFGFEAFGGPVAQIALIKQKLVVEQKWISIPKFNKVYAVYQVLPGPEAAELCCYFGHLSRGKIGALIGGLGFILPGFSLMLLLSWVYSIIGLDNPYFHASFRALQPAVAAMVAVHKLAEHAVIDHKTKKIQNHLLFLALLGALNSALRINFLITLAVFGILNGLYDRKMYWAAGLVFLAGYGAYAAYFAVKGFPSAAALATGIASTPTLARIFAVSLMVGSLSFGGAFTTIPFMQQEAVVVGGWISQQRFLDGIALANVLPAPTVIFTTFVGYTGGEYYYNDIGYAFAGAILATVGIFLPCFAFVIIGHSFFERVVNMPAVSAVLDGVSASVVGIVAVTALQILRSAISVNLVAITAVDARFTAVNESLLAVVVFVAVLAAFLRSRPNIEQLIKHHLLTGSGASKISINASSKTPRNSPGKRFNASVFKAAENVFESLTEVHSDTRAQRLTSRLAACKSSDASFMNKCRE</sequence>
<dbReference type="AlphaFoldDB" id="A0A507BZT6"/>
<feature type="transmembrane region" description="Helical" evidence="7">
    <location>
        <begin position="375"/>
        <end position="399"/>
    </location>
</feature>
<dbReference type="InterPro" id="IPR003370">
    <property type="entry name" value="Chromate_transpt"/>
</dbReference>
<evidence type="ECO:0000256" key="1">
    <source>
        <dbReference type="ARBA" id="ARBA00004651"/>
    </source>
</evidence>
<comment type="caution">
    <text evidence="8">The sequence shown here is derived from an EMBL/GenBank/DDBJ whole genome shotgun (WGS) entry which is preliminary data.</text>
</comment>
<dbReference type="NCBIfam" id="TIGR00937">
    <property type="entry name" value="2A51"/>
    <property type="match status" value="1"/>
</dbReference>
<dbReference type="PANTHER" id="PTHR43663">
    <property type="entry name" value="CHROMATE TRANSPORT PROTEIN-RELATED"/>
    <property type="match status" value="1"/>
</dbReference>
<dbReference type="Pfam" id="PF02417">
    <property type="entry name" value="Chromate_transp"/>
    <property type="match status" value="2"/>
</dbReference>
<dbReference type="GO" id="GO:0005886">
    <property type="term" value="C:plasma membrane"/>
    <property type="evidence" value="ECO:0007669"/>
    <property type="project" value="UniProtKB-SubCell"/>
</dbReference>
<evidence type="ECO:0000313" key="8">
    <source>
        <dbReference type="EMBL" id="TPX34317.1"/>
    </source>
</evidence>
<gene>
    <name evidence="8" type="ORF">SmJEL517_g03016</name>
</gene>
<feature type="transmembrane region" description="Helical" evidence="7">
    <location>
        <begin position="50"/>
        <end position="72"/>
    </location>
</feature>
<keyword evidence="5 7" id="KW-1133">Transmembrane helix</keyword>
<dbReference type="InterPro" id="IPR052518">
    <property type="entry name" value="CHR_Transporter"/>
</dbReference>
<feature type="transmembrane region" description="Helical" evidence="7">
    <location>
        <begin position="225"/>
        <end position="245"/>
    </location>
</feature>
<comment type="subcellular location">
    <subcellularLocation>
        <location evidence="1">Cell membrane</location>
        <topology evidence="1">Multi-pass membrane protein</topology>
    </subcellularLocation>
</comment>
<comment type="similarity">
    <text evidence="2">Belongs to the chromate ion transporter (CHR) (TC 2.A.51) family.</text>
</comment>